<evidence type="ECO:0000313" key="2">
    <source>
        <dbReference type="Proteomes" id="UP000814128"/>
    </source>
</evidence>
<proteinExistence type="predicted"/>
<organism evidence="1 2">
    <name type="scientific">Vararia minispora EC-137</name>
    <dbReference type="NCBI Taxonomy" id="1314806"/>
    <lineage>
        <taxon>Eukaryota</taxon>
        <taxon>Fungi</taxon>
        <taxon>Dikarya</taxon>
        <taxon>Basidiomycota</taxon>
        <taxon>Agaricomycotina</taxon>
        <taxon>Agaricomycetes</taxon>
        <taxon>Russulales</taxon>
        <taxon>Lachnocladiaceae</taxon>
        <taxon>Vararia</taxon>
    </lineage>
</organism>
<gene>
    <name evidence="1" type="ORF">K488DRAFT_51229</name>
</gene>
<reference evidence="1" key="2">
    <citation type="journal article" date="2022" name="New Phytol.">
        <title>Evolutionary transition to the ectomycorrhizal habit in the genomes of a hyperdiverse lineage of mushroom-forming fungi.</title>
        <authorList>
            <person name="Looney B."/>
            <person name="Miyauchi S."/>
            <person name="Morin E."/>
            <person name="Drula E."/>
            <person name="Courty P.E."/>
            <person name="Kohler A."/>
            <person name="Kuo A."/>
            <person name="LaButti K."/>
            <person name="Pangilinan J."/>
            <person name="Lipzen A."/>
            <person name="Riley R."/>
            <person name="Andreopoulos W."/>
            <person name="He G."/>
            <person name="Johnson J."/>
            <person name="Nolan M."/>
            <person name="Tritt A."/>
            <person name="Barry K.W."/>
            <person name="Grigoriev I.V."/>
            <person name="Nagy L.G."/>
            <person name="Hibbett D."/>
            <person name="Henrissat B."/>
            <person name="Matheny P.B."/>
            <person name="Labbe J."/>
            <person name="Martin F.M."/>
        </authorList>
    </citation>
    <scope>NUCLEOTIDE SEQUENCE</scope>
    <source>
        <strain evidence="1">EC-137</strain>
    </source>
</reference>
<keyword evidence="2" id="KW-1185">Reference proteome</keyword>
<dbReference type="EMBL" id="MU273566">
    <property type="protein sequence ID" value="KAI0031827.1"/>
    <property type="molecule type" value="Genomic_DNA"/>
</dbReference>
<comment type="caution">
    <text evidence="1">The sequence shown here is derived from an EMBL/GenBank/DDBJ whole genome shotgun (WGS) entry which is preliminary data.</text>
</comment>
<name>A0ACB8QJI7_9AGAM</name>
<reference evidence="1" key="1">
    <citation type="submission" date="2021-02" db="EMBL/GenBank/DDBJ databases">
        <authorList>
            <consortium name="DOE Joint Genome Institute"/>
            <person name="Ahrendt S."/>
            <person name="Looney B.P."/>
            <person name="Miyauchi S."/>
            <person name="Morin E."/>
            <person name="Drula E."/>
            <person name="Courty P.E."/>
            <person name="Chicoki N."/>
            <person name="Fauchery L."/>
            <person name="Kohler A."/>
            <person name="Kuo A."/>
            <person name="Labutti K."/>
            <person name="Pangilinan J."/>
            <person name="Lipzen A."/>
            <person name="Riley R."/>
            <person name="Andreopoulos W."/>
            <person name="He G."/>
            <person name="Johnson J."/>
            <person name="Barry K.W."/>
            <person name="Grigoriev I.V."/>
            <person name="Nagy L."/>
            <person name="Hibbett D."/>
            <person name="Henrissat B."/>
            <person name="Matheny P.B."/>
            <person name="Labbe J."/>
            <person name="Martin F."/>
        </authorList>
    </citation>
    <scope>NUCLEOTIDE SEQUENCE</scope>
    <source>
        <strain evidence="1">EC-137</strain>
    </source>
</reference>
<dbReference type="Proteomes" id="UP000814128">
    <property type="component" value="Unassembled WGS sequence"/>
</dbReference>
<accession>A0ACB8QJI7</accession>
<protein>
    <submittedName>
        <fullName evidence="1">RWD-domain-containing protein</fullName>
    </submittedName>
</protein>
<sequence length="249" mass="29203">MSSEVLLEEFEVLESIYPDELSKLSERHIKICVEPDEIPDGEGTIKLVLHFEYGDAYPDTLPELSLTIEDGEIDDDETSRLVDGMRKAGEENIGMAMTFTIVSHLRDELTSLVRERLERRKREEAEKERKLLEEEEVRTRGTPVTRESFLEWKARFDKEVVKKKTREEEENLKALSPKEREEYKRLSHRPTGEYMYTQCGRQLFERNKSLDAEDSILEEGAISVDASQYERTRPHEEEEEDRVHFSDSD</sequence>
<evidence type="ECO:0000313" key="1">
    <source>
        <dbReference type="EMBL" id="KAI0031827.1"/>
    </source>
</evidence>